<protein>
    <submittedName>
        <fullName evidence="2">DinB family protein</fullName>
    </submittedName>
</protein>
<dbReference type="InterPro" id="IPR034660">
    <property type="entry name" value="DinB/YfiT-like"/>
</dbReference>
<evidence type="ECO:0000313" key="2">
    <source>
        <dbReference type="EMBL" id="MFD0796751.1"/>
    </source>
</evidence>
<feature type="signal peptide" evidence="1">
    <location>
        <begin position="1"/>
        <end position="20"/>
    </location>
</feature>
<evidence type="ECO:0000256" key="1">
    <source>
        <dbReference type="SAM" id="SignalP"/>
    </source>
</evidence>
<keyword evidence="1" id="KW-0732">Signal</keyword>
<comment type="caution">
    <text evidence="2">The sequence shown here is derived from an EMBL/GenBank/DDBJ whole genome shotgun (WGS) entry which is preliminary data.</text>
</comment>
<proteinExistence type="predicted"/>
<accession>A0ABW3B096</accession>
<name>A0ABW3B096_9FLAO</name>
<gene>
    <name evidence="2" type="ORF">ACFQZJ_04710</name>
</gene>
<sequence length="196" mass="21988">MKRILVFSLLWCGFFGTAQKAPTTASYYSEIPAAPTEYLPGAIVSRMIDGLGFRYYWATEGLTETDLSYKPSPEARTLRETIGHIYGLSRTILNSAQQQPTDFTQEQVPMSDAEKRFATLENFRKASTLFLGSKDVSKHTIVFIRENGSSEFPFWNQINGPIEDAVWHAGQVVVLRRASGNPMNPKVNVFLGKLND</sequence>
<dbReference type="SUPFAM" id="SSF109854">
    <property type="entry name" value="DinB/YfiT-like putative metalloenzymes"/>
    <property type="match status" value="1"/>
</dbReference>
<evidence type="ECO:0000313" key="3">
    <source>
        <dbReference type="Proteomes" id="UP001597012"/>
    </source>
</evidence>
<dbReference type="Proteomes" id="UP001597012">
    <property type="component" value="Unassembled WGS sequence"/>
</dbReference>
<reference evidence="3" key="1">
    <citation type="journal article" date="2019" name="Int. J. Syst. Evol. Microbiol.">
        <title>The Global Catalogue of Microorganisms (GCM) 10K type strain sequencing project: providing services to taxonomists for standard genome sequencing and annotation.</title>
        <authorList>
            <consortium name="The Broad Institute Genomics Platform"/>
            <consortium name="The Broad Institute Genome Sequencing Center for Infectious Disease"/>
            <person name="Wu L."/>
            <person name="Ma J."/>
        </authorList>
    </citation>
    <scope>NUCLEOTIDE SEQUENCE [LARGE SCALE GENOMIC DNA]</scope>
    <source>
        <strain evidence="3">CCUG 61948</strain>
    </source>
</reference>
<keyword evidence="3" id="KW-1185">Reference proteome</keyword>
<dbReference type="Gene3D" id="1.20.120.450">
    <property type="entry name" value="dinb family like domain"/>
    <property type="match status" value="1"/>
</dbReference>
<dbReference type="EMBL" id="JBHTHY010000003">
    <property type="protein sequence ID" value="MFD0796751.1"/>
    <property type="molecule type" value="Genomic_DNA"/>
</dbReference>
<feature type="chain" id="PRO_5046086547" evidence="1">
    <location>
        <begin position="21"/>
        <end position="196"/>
    </location>
</feature>
<dbReference type="RefSeq" id="WP_379932660.1">
    <property type="nucleotide sequence ID" value="NZ_JBHTHY010000003.1"/>
</dbReference>
<organism evidence="2 3">
    <name type="scientific">Maribacter chungangensis</name>
    <dbReference type="NCBI Taxonomy" id="1069117"/>
    <lineage>
        <taxon>Bacteria</taxon>
        <taxon>Pseudomonadati</taxon>
        <taxon>Bacteroidota</taxon>
        <taxon>Flavobacteriia</taxon>
        <taxon>Flavobacteriales</taxon>
        <taxon>Flavobacteriaceae</taxon>
        <taxon>Maribacter</taxon>
    </lineage>
</organism>